<dbReference type="Proteomes" id="UP000000311">
    <property type="component" value="Unassembled WGS sequence"/>
</dbReference>
<feature type="region of interest" description="Disordered" evidence="1">
    <location>
        <begin position="67"/>
        <end position="100"/>
    </location>
</feature>
<evidence type="ECO:0000256" key="1">
    <source>
        <dbReference type="SAM" id="MobiDB-lite"/>
    </source>
</evidence>
<feature type="region of interest" description="Disordered" evidence="1">
    <location>
        <begin position="354"/>
        <end position="395"/>
    </location>
</feature>
<dbReference type="AlphaFoldDB" id="E2A404"/>
<name>E2A404_CAMFO</name>
<proteinExistence type="predicted"/>
<feature type="compositionally biased region" description="Basic and acidic residues" evidence="1">
    <location>
        <begin position="91"/>
        <end position="100"/>
    </location>
</feature>
<feature type="compositionally biased region" description="Polar residues" evidence="1">
    <location>
        <begin position="430"/>
        <end position="441"/>
    </location>
</feature>
<feature type="compositionally biased region" description="Basic and acidic residues" evidence="1">
    <location>
        <begin position="573"/>
        <end position="589"/>
    </location>
</feature>
<reference evidence="2 3" key="1">
    <citation type="journal article" date="2010" name="Science">
        <title>Genomic comparison of the ants Camponotus floridanus and Harpegnathos saltator.</title>
        <authorList>
            <person name="Bonasio R."/>
            <person name="Zhang G."/>
            <person name="Ye C."/>
            <person name="Mutti N.S."/>
            <person name="Fang X."/>
            <person name="Qin N."/>
            <person name="Donahue G."/>
            <person name="Yang P."/>
            <person name="Li Q."/>
            <person name="Li C."/>
            <person name="Zhang P."/>
            <person name="Huang Z."/>
            <person name="Berger S.L."/>
            <person name="Reinberg D."/>
            <person name="Wang J."/>
            <person name="Liebig J."/>
        </authorList>
    </citation>
    <scope>NUCLEOTIDE SEQUENCE [LARGE SCALE GENOMIC DNA]</scope>
    <source>
        <strain evidence="3">C129</strain>
    </source>
</reference>
<dbReference type="InParanoid" id="E2A404"/>
<dbReference type="EMBL" id="GL436519">
    <property type="protein sequence ID" value="EFN71856.1"/>
    <property type="molecule type" value="Genomic_DNA"/>
</dbReference>
<gene>
    <name evidence="2" type="ORF">EAG_13682</name>
</gene>
<keyword evidence="3" id="KW-1185">Reference proteome</keyword>
<feature type="region of interest" description="Disordered" evidence="1">
    <location>
        <begin position="573"/>
        <end position="619"/>
    </location>
</feature>
<dbReference type="STRING" id="104421.E2A404"/>
<evidence type="ECO:0000313" key="3">
    <source>
        <dbReference type="Proteomes" id="UP000000311"/>
    </source>
</evidence>
<feature type="region of interest" description="Disordered" evidence="1">
    <location>
        <begin position="529"/>
        <end position="556"/>
    </location>
</feature>
<organism evidence="3">
    <name type="scientific">Camponotus floridanus</name>
    <name type="common">Florida carpenter ant</name>
    <dbReference type="NCBI Taxonomy" id="104421"/>
    <lineage>
        <taxon>Eukaryota</taxon>
        <taxon>Metazoa</taxon>
        <taxon>Ecdysozoa</taxon>
        <taxon>Arthropoda</taxon>
        <taxon>Hexapoda</taxon>
        <taxon>Insecta</taxon>
        <taxon>Pterygota</taxon>
        <taxon>Neoptera</taxon>
        <taxon>Endopterygota</taxon>
        <taxon>Hymenoptera</taxon>
        <taxon>Apocrita</taxon>
        <taxon>Aculeata</taxon>
        <taxon>Formicoidea</taxon>
        <taxon>Formicidae</taxon>
        <taxon>Formicinae</taxon>
        <taxon>Camponotus</taxon>
    </lineage>
</organism>
<sequence length="641" mass="74194">MERPRALMDVNPASNYGLIHGDRNVTTNKVYYDDCASKVVSSLQENQEPAIDDTIEQVQTDNLSTDIAPRNVDSLPPVKSESKTPKINQQRSRDGFKLPDDQHLQEYDISSQSSELQDYTHKDSVSYTTDQLQQQSRITRCILRMLAIISKPLSSSFQILEQANTTKRWQECAKDSTKSSPIFAEIDIPRNISLRSSMKQPCPRREYHTWKNPEIKNDMKYGDFVASNTRAIQREQNAYGLSRFDELIRSRSWGNQESRNPLFFARRGFSSKSCTAIQNSVRKIETSEKDLFNANLSIIRLKSPVFLTKLRSFSYDASKKSSGESDECKSQQKCKDESEDRGSCSRKVARSRCGDKDEKKCEKTRPRRKDACGRDSRVSSRNDKTCEKQEKSESKPCEHYMCPEMHKRKCIWEEELEDPSCLRKQDVDRCSQNARKTTKASSCDKKNEKKDPKQSLSCEKPKRKYETTKKDETKRKCVKGPAKCLPRKSFVDKLQTYRSTQKGKELREPEKSCNHAEYCANRKLESITKDKKPTEKLAKEKVSEKDKKPLAESIKEQIDREYKEIDECKKDKVKEKKEKKDKTSKEASTDYKPMGLDRVISPCKQQETKDGRKLTSTPKESIFSHSEYCIQDAEHSIWYHQ</sequence>
<feature type="region of interest" description="Disordered" evidence="1">
    <location>
        <begin position="428"/>
        <end position="472"/>
    </location>
</feature>
<protein>
    <submittedName>
        <fullName evidence="2">Uncharacterized protein</fullName>
    </submittedName>
</protein>
<evidence type="ECO:0000313" key="2">
    <source>
        <dbReference type="EMBL" id="EFN71856.1"/>
    </source>
</evidence>
<feature type="compositionally biased region" description="Basic and acidic residues" evidence="1">
    <location>
        <begin position="442"/>
        <end position="453"/>
    </location>
</feature>
<accession>E2A404</accession>